<evidence type="ECO:0000259" key="2">
    <source>
        <dbReference type="Pfam" id="PF18029"/>
    </source>
</evidence>
<proteinExistence type="predicted"/>
<evidence type="ECO:0000313" key="3">
    <source>
        <dbReference type="EMBL" id="GAA2029934.1"/>
    </source>
</evidence>
<feature type="region of interest" description="Disordered" evidence="1">
    <location>
        <begin position="54"/>
        <end position="74"/>
    </location>
</feature>
<name>A0ABN2UCX1_9MICO</name>
<organism evidence="3 4">
    <name type="scientific">Terrabacter terrae</name>
    <dbReference type="NCBI Taxonomy" id="318434"/>
    <lineage>
        <taxon>Bacteria</taxon>
        <taxon>Bacillati</taxon>
        <taxon>Actinomycetota</taxon>
        <taxon>Actinomycetes</taxon>
        <taxon>Micrococcales</taxon>
        <taxon>Intrasporangiaceae</taxon>
        <taxon>Terrabacter</taxon>
    </lineage>
</organism>
<protein>
    <submittedName>
        <fullName evidence="3">VOC family protein</fullName>
    </submittedName>
</protein>
<dbReference type="Proteomes" id="UP001501285">
    <property type="component" value="Unassembled WGS sequence"/>
</dbReference>
<dbReference type="Gene3D" id="3.10.180.10">
    <property type="entry name" value="2,3-Dihydroxybiphenyl 1,2-Dioxygenase, domain 1"/>
    <property type="match status" value="2"/>
</dbReference>
<dbReference type="Pfam" id="PF18029">
    <property type="entry name" value="Glyoxalase_6"/>
    <property type="match status" value="2"/>
</dbReference>
<dbReference type="SUPFAM" id="SSF54593">
    <property type="entry name" value="Glyoxalase/Bleomycin resistance protein/Dihydroxybiphenyl dioxygenase"/>
    <property type="match status" value="2"/>
</dbReference>
<gene>
    <name evidence="3" type="ORF">GCM10009740_19510</name>
</gene>
<dbReference type="InterPro" id="IPR029068">
    <property type="entry name" value="Glyas_Bleomycin-R_OHBP_Dase"/>
</dbReference>
<dbReference type="EMBL" id="BAAANB010000020">
    <property type="protein sequence ID" value="GAA2029934.1"/>
    <property type="molecule type" value="Genomic_DNA"/>
</dbReference>
<keyword evidence="4" id="KW-1185">Reference proteome</keyword>
<sequence length="239" mass="25920">MDMTSQLVALCHKASDPEALARFWAGLLHREVADDRRTVLPNDRVEFPIRFQRSSEPRRRPNQVHLHLTSTSPTDQESTVARALGLGGAHLDVGQRPEEGHIVLADPEGDEFCVIEPGNAYLAGCGFLAELAGDGSRQVGCFWSEALGWPLVWDQDEETAIQSPLGGAKIAWGGPPITPRSGLNRMHLDLAPSPGTDGEAEMERLLALGATRLGDSQCDRAAVAMADPDGNEFCLFETR</sequence>
<accession>A0ABN2UCX1</accession>
<feature type="domain" description="Glyoxalase-like" evidence="2">
    <location>
        <begin position="137"/>
        <end position="236"/>
    </location>
</feature>
<evidence type="ECO:0000313" key="4">
    <source>
        <dbReference type="Proteomes" id="UP001501285"/>
    </source>
</evidence>
<evidence type="ECO:0000256" key="1">
    <source>
        <dbReference type="SAM" id="MobiDB-lite"/>
    </source>
</evidence>
<comment type="caution">
    <text evidence="3">The sequence shown here is derived from an EMBL/GenBank/DDBJ whole genome shotgun (WGS) entry which is preliminary data.</text>
</comment>
<feature type="domain" description="Glyoxalase-like" evidence="2">
    <location>
        <begin position="10"/>
        <end position="115"/>
    </location>
</feature>
<reference evidence="3 4" key="1">
    <citation type="journal article" date="2019" name="Int. J. Syst. Evol. Microbiol.">
        <title>The Global Catalogue of Microorganisms (GCM) 10K type strain sequencing project: providing services to taxonomists for standard genome sequencing and annotation.</title>
        <authorList>
            <consortium name="The Broad Institute Genomics Platform"/>
            <consortium name="The Broad Institute Genome Sequencing Center for Infectious Disease"/>
            <person name="Wu L."/>
            <person name="Ma J."/>
        </authorList>
    </citation>
    <scope>NUCLEOTIDE SEQUENCE [LARGE SCALE GENOMIC DNA]</scope>
    <source>
        <strain evidence="3 4">JCM 14283</strain>
    </source>
</reference>
<dbReference type="PANTHER" id="PTHR35908">
    <property type="entry name" value="HYPOTHETICAL FUSION PROTEIN"/>
    <property type="match status" value="1"/>
</dbReference>
<dbReference type="InterPro" id="IPR041581">
    <property type="entry name" value="Glyoxalase_6"/>
</dbReference>
<dbReference type="PANTHER" id="PTHR35908:SF1">
    <property type="entry name" value="CONSERVED PROTEIN"/>
    <property type="match status" value="1"/>
</dbReference>